<feature type="domain" description="Peptidase M1 leukotriene A4 hydrolase/aminopeptidase C-terminal" evidence="14">
    <location>
        <begin position="484"/>
        <end position="622"/>
    </location>
</feature>
<keyword evidence="9" id="KW-0479">Metal-binding</keyword>
<keyword evidence="16" id="KW-1185">Reference proteome</keyword>
<dbReference type="Gene3D" id="3.30.2010.30">
    <property type="match status" value="1"/>
</dbReference>
<keyword evidence="15" id="KW-0031">Aminopeptidase</keyword>
<evidence type="ECO:0000256" key="4">
    <source>
        <dbReference type="ARBA" id="ARBA00010136"/>
    </source>
</evidence>
<dbReference type="GO" id="GO:0004177">
    <property type="term" value="F:aminopeptidase activity"/>
    <property type="evidence" value="ECO:0007669"/>
    <property type="project" value="UniProtKB-KW"/>
</dbReference>
<feature type="chain" id="PRO_5046401504" description="Aminopeptidase N" evidence="13">
    <location>
        <begin position="22"/>
        <end position="623"/>
    </location>
</feature>
<evidence type="ECO:0000313" key="16">
    <source>
        <dbReference type="Proteomes" id="UP001597546"/>
    </source>
</evidence>
<dbReference type="PRINTS" id="PR00756">
    <property type="entry name" value="ALADIPTASE"/>
</dbReference>
<keyword evidence="7" id="KW-0963">Cytoplasm</keyword>
<evidence type="ECO:0000256" key="12">
    <source>
        <dbReference type="ARBA" id="ARBA00023049"/>
    </source>
</evidence>
<proteinExistence type="inferred from homology"/>
<dbReference type="InterPro" id="IPR042097">
    <property type="entry name" value="Aminopeptidase_N-like_N_sf"/>
</dbReference>
<evidence type="ECO:0000256" key="8">
    <source>
        <dbReference type="ARBA" id="ARBA00022670"/>
    </source>
</evidence>
<dbReference type="Pfam" id="PF17900">
    <property type="entry name" value="Peptidase_M1_N"/>
    <property type="match status" value="1"/>
</dbReference>
<comment type="cofactor">
    <cofactor evidence="2">
        <name>Zn(2+)</name>
        <dbReference type="ChEBI" id="CHEBI:29105"/>
    </cofactor>
</comment>
<dbReference type="CDD" id="cd09599">
    <property type="entry name" value="M1_LTA4H"/>
    <property type="match status" value="1"/>
</dbReference>
<keyword evidence="12" id="KW-0482">Metalloprotease</keyword>
<evidence type="ECO:0000256" key="2">
    <source>
        <dbReference type="ARBA" id="ARBA00001947"/>
    </source>
</evidence>
<sequence length="623" mass="69950">MMRKILFLSVITILFSCTNNTKTTNQETIAEPLQRTDPHSFSNPNENIATHLNLTLDVNFEDQVLSGVASWDIKHIGEINEIVFDSQGLNITKVTLDNDTSGVFFALGDVEKFTGQPLSVPINADTKKVHIYYNTGENAPALQWLNPQQTAGKNQPFLFTQSQAILGRSWIPSQDSPGIRFTYNAKITVPKGLMALMSAQNPTKINPDGVYQFEQKNAIPSYLMALAVGDITFKAIDKRSGVYAEPTMLNKVAYEFADMGKMITAAEKIYGDYRWGKYDVLVLPPSFPFGGMENPMLTFATPTVIAGDRSLVSLIAHELAHSWSGNLVTNATWNDFWLNEGFTVYFERRIVESLYGKDEAQMQEVLGYNSLKETIAEMGDKNPDTRLKVDFTKRDPDGGVSDVAYEKGYFFLKNIEAAVGREKFDEFLKAYFNRHAFQSITNDVFLDELNALLIKGDEKLKAEINSYAWVYQPGLPKEFKVPVSASFSKIDDLQKQLMQKNDVVGLGKAINNTNQKLYFINTLPANINTSLMTSIDKQFNFTNSGNAEIQCAWYTLAVKRNYIPANAAIKNFLINVGRRKFLMPIYKEMAKTPAGKTLAKSIYKEARPNYHSVAYNSIDALLK</sequence>
<evidence type="ECO:0000256" key="6">
    <source>
        <dbReference type="ARBA" id="ARBA00015611"/>
    </source>
</evidence>
<feature type="signal peptide" evidence="13">
    <location>
        <begin position="1"/>
        <end position="21"/>
    </location>
</feature>
<comment type="similarity">
    <text evidence="4">Belongs to the peptidase M1 family.</text>
</comment>
<dbReference type="Pfam" id="PF01433">
    <property type="entry name" value="Peptidase_M1"/>
    <property type="match status" value="1"/>
</dbReference>
<dbReference type="PROSITE" id="PS51257">
    <property type="entry name" value="PROKAR_LIPOPROTEIN"/>
    <property type="match status" value="1"/>
</dbReference>
<dbReference type="RefSeq" id="WP_379042418.1">
    <property type="nucleotide sequence ID" value="NZ_JBHSKW010000022.1"/>
</dbReference>
<evidence type="ECO:0000256" key="9">
    <source>
        <dbReference type="ARBA" id="ARBA00022723"/>
    </source>
</evidence>
<keyword evidence="8" id="KW-0645">Protease</keyword>
<gene>
    <name evidence="15" type="ORF">ACFSSE_04265</name>
</gene>
<evidence type="ECO:0000256" key="3">
    <source>
        <dbReference type="ARBA" id="ARBA00004496"/>
    </source>
</evidence>
<evidence type="ECO:0000313" key="15">
    <source>
        <dbReference type="EMBL" id="MFD2730909.1"/>
    </source>
</evidence>
<evidence type="ECO:0000256" key="5">
    <source>
        <dbReference type="ARBA" id="ARBA00012564"/>
    </source>
</evidence>
<keyword evidence="10 15" id="KW-0378">Hydrolase</keyword>
<dbReference type="SUPFAM" id="SSF55486">
    <property type="entry name" value="Metalloproteases ('zincins'), catalytic domain"/>
    <property type="match status" value="1"/>
</dbReference>
<name>A0ABW5TPB4_9SPHI</name>
<dbReference type="InterPro" id="IPR038502">
    <property type="entry name" value="M1_LTA-4_hydro/amino_C_sf"/>
</dbReference>
<dbReference type="Gene3D" id="1.25.40.320">
    <property type="entry name" value="Peptidase M1, leukotriene A4 hydrolase/aminopeptidase C-terminal domain"/>
    <property type="match status" value="1"/>
</dbReference>
<dbReference type="InterPro" id="IPR034015">
    <property type="entry name" value="M1_LTA4H"/>
</dbReference>
<dbReference type="EC" id="3.4.11.2" evidence="5"/>
<dbReference type="InterPro" id="IPR045357">
    <property type="entry name" value="Aminopeptidase_N-like_N"/>
</dbReference>
<evidence type="ECO:0000259" key="14">
    <source>
        <dbReference type="SMART" id="SM01263"/>
    </source>
</evidence>
<comment type="subcellular location">
    <subcellularLocation>
        <location evidence="3">Cytoplasm</location>
    </subcellularLocation>
</comment>
<keyword evidence="11" id="KW-0862">Zinc</keyword>
<dbReference type="Gene3D" id="1.10.390.10">
    <property type="entry name" value="Neutral Protease Domain 2"/>
    <property type="match status" value="1"/>
</dbReference>
<dbReference type="PANTHER" id="PTHR45726:SF3">
    <property type="entry name" value="LEUKOTRIENE A-4 HYDROLASE"/>
    <property type="match status" value="1"/>
</dbReference>
<evidence type="ECO:0000256" key="11">
    <source>
        <dbReference type="ARBA" id="ARBA00022833"/>
    </source>
</evidence>
<evidence type="ECO:0000256" key="1">
    <source>
        <dbReference type="ARBA" id="ARBA00000098"/>
    </source>
</evidence>
<comment type="caution">
    <text evidence="15">The sequence shown here is derived from an EMBL/GenBank/DDBJ whole genome shotgun (WGS) entry which is preliminary data.</text>
</comment>
<dbReference type="Pfam" id="PF09127">
    <property type="entry name" value="Leuk-A4-hydro_C"/>
    <property type="match status" value="1"/>
</dbReference>
<dbReference type="Proteomes" id="UP001597546">
    <property type="component" value="Unassembled WGS sequence"/>
</dbReference>
<dbReference type="InterPro" id="IPR049980">
    <property type="entry name" value="LTA4H_cat"/>
</dbReference>
<dbReference type="Gene3D" id="2.60.40.1730">
    <property type="entry name" value="tricorn interacting facor f3 domain"/>
    <property type="match status" value="1"/>
</dbReference>
<dbReference type="InterPro" id="IPR027268">
    <property type="entry name" value="Peptidase_M4/M1_CTD_sf"/>
</dbReference>
<evidence type="ECO:0000256" key="10">
    <source>
        <dbReference type="ARBA" id="ARBA00022801"/>
    </source>
</evidence>
<comment type="catalytic activity">
    <reaction evidence="1">
        <text>Release of an N-terminal amino acid, Xaa-|-Yaa- from a peptide, amide or arylamide. Xaa is preferably Ala, but may be most amino acids including Pro (slow action). When a terminal hydrophobic residue is followed by a prolyl residue, the two may be released as an intact Xaa-Pro dipeptide.</text>
        <dbReference type="EC" id="3.4.11.2"/>
    </reaction>
</comment>
<evidence type="ECO:0000256" key="13">
    <source>
        <dbReference type="SAM" id="SignalP"/>
    </source>
</evidence>
<dbReference type="SUPFAM" id="SSF48371">
    <property type="entry name" value="ARM repeat"/>
    <property type="match status" value="1"/>
</dbReference>
<dbReference type="PANTHER" id="PTHR45726">
    <property type="entry name" value="LEUKOTRIENE A-4 HYDROLASE"/>
    <property type="match status" value="1"/>
</dbReference>
<evidence type="ECO:0000256" key="7">
    <source>
        <dbReference type="ARBA" id="ARBA00022490"/>
    </source>
</evidence>
<dbReference type="InterPro" id="IPR015211">
    <property type="entry name" value="Peptidase_M1_C"/>
</dbReference>
<dbReference type="EMBL" id="JBHULV010000011">
    <property type="protein sequence ID" value="MFD2730909.1"/>
    <property type="molecule type" value="Genomic_DNA"/>
</dbReference>
<dbReference type="InterPro" id="IPR014782">
    <property type="entry name" value="Peptidase_M1_dom"/>
</dbReference>
<dbReference type="SMART" id="SM01263">
    <property type="entry name" value="Leuk-A4-hydro_C"/>
    <property type="match status" value="1"/>
</dbReference>
<organism evidence="15 16">
    <name type="scientific">Pedobacter alpinus</name>
    <dbReference type="NCBI Taxonomy" id="1590643"/>
    <lineage>
        <taxon>Bacteria</taxon>
        <taxon>Pseudomonadati</taxon>
        <taxon>Bacteroidota</taxon>
        <taxon>Sphingobacteriia</taxon>
        <taxon>Sphingobacteriales</taxon>
        <taxon>Sphingobacteriaceae</taxon>
        <taxon>Pedobacter</taxon>
    </lineage>
</organism>
<dbReference type="SUPFAM" id="SSF63737">
    <property type="entry name" value="Leukotriene A4 hydrolase N-terminal domain"/>
    <property type="match status" value="1"/>
</dbReference>
<keyword evidence="13" id="KW-0732">Signal</keyword>
<reference evidence="16" key="1">
    <citation type="journal article" date="2019" name="Int. J. Syst. Evol. Microbiol.">
        <title>The Global Catalogue of Microorganisms (GCM) 10K type strain sequencing project: providing services to taxonomists for standard genome sequencing and annotation.</title>
        <authorList>
            <consortium name="The Broad Institute Genomics Platform"/>
            <consortium name="The Broad Institute Genome Sequencing Center for Infectious Disease"/>
            <person name="Wu L."/>
            <person name="Ma J."/>
        </authorList>
    </citation>
    <scope>NUCLEOTIDE SEQUENCE [LARGE SCALE GENOMIC DNA]</scope>
    <source>
        <strain evidence="16">KCTC 42456</strain>
    </source>
</reference>
<accession>A0ABW5TPB4</accession>
<dbReference type="InterPro" id="IPR001930">
    <property type="entry name" value="Peptidase_M1"/>
</dbReference>
<dbReference type="InterPro" id="IPR016024">
    <property type="entry name" value="ARM-type_fold"/>
</dbReference>
<protein>
    <recommendedName>
        <fullName evidence="6">Aminopeptidase N</fullName>
        <ecNumber evidence="5">3.4.11.2</ecNumber>
    </recommendedName>
</protein>